<accession>A7S6Q3</accession>
<evidence type="ECO:0000256" key="1">
    <source>
        <dbReference type="SAM" id="MobiDB-lite"/>
    </source>
</evidence>
<dbReference type="EMBL" id="DS469589">
    <property type="protein sequence ID" value="EDO40566.1"/>
    <property type="molecule type" value="Genomic_DNA"/>
</dbReference>
<dbReference type="CDD" id="cd00117">
    <property type="entry name" value="TFP"/>
    <property type="match status" value="1"/>
</dbReference>
<evidence type="ECO:0000313" key="5">
    <source>
        <dbReference type="Proteomes" id="UP000001593"/>
    </source>
</evidence>
<name>A7S6Q3_NEMVE</name>
<keyword evidence="3" id="KW-0732">Signal</keyword>
<feature type="compositionally biased region" description="Polar residues" evidence="1">
    <location>
        <begin position="103"/>
        <end position="127"/>
    </location>
</feature>
<evidence type="ECO:0000256" key="2">
    <source>
        <dbReference type="SAM" id="Phobius"/>
    </source>
</evidence>
<feature type="signal peptide" evidence="3">
    <location>
        <begin position="1"/>
        <end position="19"/>
    </location>
</feature>
<dbReference type="Proteomes" id="UP000001593">
    <property type="component" value="Unassembled WGS sequence"/>
</dbReference>
<gene>
    <name evidence="4" type="ORF">NEMVEDRAFT_v1g243241</name>
</gene>
<sequence length="153" mass="15864">MKTLLVCAVLSTLVAGAYSVICMSCAVGPSCNPVEKSCENGEGRCVTAWGTVNGVMQYYRGCAFANHCDFNCTHYINGSSDCNHKCCDGEKCNAGPFPSMNVTSTQSANTTQGTPAGGNSTETTPTSDRSDVAPVLASMVTVVLAMVLACPLN</sequence>
<dbReference type="InterPro" id="IPR045860">
    <property type="entry name" value="Snake_toxin-like_sf"/>
</dbReference>
<keyword evidence="2" id="KW-0812">Transmembrane</keyword>
<evidence type="ECO:0000256" key="3">
    <source>
        <dbReference type="SAM" id="SignalP"/>
    </source>
</evidence>
<proteinExistence type="predicted"/>
<feature type="transmembrane region" description="Helical" evidence="2">
    <location>
        <begin position="132"/>
        <end position="152"/>
    </location>
</feature>
<dbReference type="HOGENOM" id="CLU_1715419_0_0_1"/>
<evidence type="ECO:0000313" key="4">
    <source>
        <dbReference type="EMBL" id="EDO40566.1"/>
    </source>
</evidence>
<dbReference type="AlphaFoldDB" id="A7S6Q3"/>
<reference evidence="4 5" key="1">
    <citation type="journal article" date="2007" name="Science">
        <title>Sea anemone genome reveals ancestral eumetazoan gene repertoire and genomic organization.</title>
        <authorList>
            <person name="Putnam N.H."/>
            <person name="Srivastava M."/>
            <person name="Hellsten U."/>
            <person name="Dirks B."/>
            <person name="Chapman J."/>
            <person name="Salamov A."/>
            <person name="Terry A."/>
            <person name="Shapiro H."/>
            <person name="Lindquist E."/>
            <person name="Kapitonov V.V."/>
            <person name="Jurka J."/>
            <person name="Genikhovich G."/>
            <person name="Grigoriev I.V."/>
            <person name="Lucas S.M."/>
            <person name="Steele R.E."/>
            <person name="Finnerty J.R."/>
            <person name="Technau U."/>
            <person name="Martindale M.Q."/>
            <person name="Rokhsar D.S."/>
        </authorList>
    </citation>
    <scope>NUCLEOTIDE SEQUENCE [LARGE SCALE GENOMIC DNA]</scope>
    <source>
        <strain evidence="5">CH2 X CH6</strain>
    </source>
</reference>
<protein>
    <submittedName>
        <fullName evidence="4">Uncharacterized protein</fullName>
    </submittedName>
</protein>
<feature type="chain" id="PRO_5002712374" evidence="3">
    <location>
        <begin position="20"/>
        <end position="153"/>
    </location>
</feature>
<keyword evidence="2" id="KW-0472">Membrane</keyword>
<feature type="region of interest" description="Disordered" evidence="1">
    <location>
        <begin position="103"/>
        <end position="130"/>
    </location>
</feature>
<dbReference type="SUPFAM" id="SSF57302">
    <property type="entry name" value="Snake toxin-like"/>
    <property type="match status" value="1"/>
</dbReference>
<keyword evidence="2" id="KW-1133">Transmembrane helix</keyword>
<dbReference type="Gene3D" id="2.10.60.10">
    <property type="entry name" value="CD59"/>
    <property type="match status" value="1"/>
</dbReference>
<organism evidence="4 5">
    <name type="scientific">Nematostella vectensis</name>
    <name type="common">Starlet sea anemone</name>
    <dbReference type="NCBI Taxonomy" id="45351"/>
    <lineage>
        <taxon>Eukaryota</taxon>
        <taxon>Metazoa</taxon>
        <taxon>Cnidaria</taxon>
        <taxon>Anthozoa</taxon>
        <taxon>Hexacorallia</taxon>
        <taxon>Actiniaria</taxon>
        <taxon>Edwardsiidae</taxon>
        <taxon>Nematostella</taxon>
    </lineage>
</organism>
<keyword evidence="5" id="KW-1185">Reference proteome</keyword>
<dbReference type="InParanoid" id="A7S6Q3"/>